<feature type="region of interest" description="Disordered" evidence="1">
    <location>
        <begin position="665"/>
        <end position="688"/>
    </location>
</feature>
<dbReference type="PANTHER" id="PTHR47020">
    <property type="entry name" value="HILLARIN"/>
    <property type="match status" value="1"/>
</dbReference>
<accession>A0A6J8DCG2</accession>
<dbReference type="SUPFAM" id="SSF54001">
    <property type="entry name" value="Cysteine proteinases"/>
    <property type="match status" value="1"/>
</dbReference>
<gene>
    <name evidence="3" type="ORF">MCOR_39034</name>
</gene>
<dbReference type="Gene3D" id="1.20.920.20">
    <property type="match status" value="1"/>
</dbReference>
<dbReference type="PANTHER" id="PTHR47020:SF1">
    <property type="entry name" value="HILLARIN"/>
    <property type="match status" value="1"/>
</dbReference>
<dbReference type="Gene3D" id="3.10.620.30">
    <property type="match status" value="1"/>
</dbReference>
<dbReference type="EMBL" id="CACVKT020007119">
    <property type="protein sequence ID" value="CAC5405327.1"/>
    <property type="molecule type" value="Genomic_DNA"/>
</dbReference>
<dbReference type="InterPro" id="IPR053041">
    <property type="entry name" value="Transglut-like_Superfamily_Mod"/>
</dbReference>
<evidence type="ECO:0000313" key="3">
    <source>
        <dbReference type="EMBL" id="CAC5405327.1"/>
    </source>
</evidence>
<feature type="domain" description="KY-like immunoglobulin-like" evidence="2">
    <location>
        <begin position="443"/>
        <end position="554"/>
    </location>
</feature>
<feature type="region of interest" description="Disordered" evidence="1">
    <location>
        <begin position="924"/>
        <end position="947"/>
    </location>
</feature>
<evidence type="ECO:0000313" key="4">
    <source>
        <dbReference type="Proteomes" id="UP000507470"/>
    </source>
</evidence>
<proteinExistence type="predicted"/>
<feature type="domain" description="KY-like immunoglobulin-like" evidence="2">
    <location>
        <begin position="294"/>
        <end position="415"/>
    </location>
</feature>
<evidence type="ECO:0000259" key="2">
    <source>
        <dbReference type="Pfam" id="PF23265"/>
    </source>
</evidence>
<reference evidence="3 4" key="1">
    <citation type="submission" date="2020-06" db="EMBL/GenBank/DDBJ databases">
        <authorList>
            <person name="Li R."/>
            <person name="Bekaert M."/>
        </authorList>
    </citation>
    <scope>NUCLEOTIDE SEQUENCE [LARGE SCALE GENOMIC DNA]</scope>
    <source>
        <strain evidence="4">wild</strain>
    </source>
</reference>
<name>A0A6J8DCG2_MYTCO</name>
<dbReference type="Pfam" id="PF23265">
    <property type="entry name" value="Ig-like_KY"/>
    <property type="match status" value="3"/>
</dbReference>
<feature type="compositionally biased region" description="Basic and acidic residues" evidence="1">
    <location>
        <begin position="670"/>
        <end position="688"/>
    </location>
</feature>
<dbReference type="AlphaFoldDB" id="A0A6J8DCG2"/>
<dbReference type="InterPro" id="IPR056564">
    <property type="entry name" value="Ig-like_KY"/>
</dbReference>
<keyword evidence="4" id="KW-1185">Reference proteome</keyword>
<organism evidence="3 4">
    <name type="scientific">Mytilus coruscus</name>
    <name type="common">Sea mussel</name>
    <dbReference type="NCBI Taxonomy" id="42192"/>
    <lineage>
        <taxon>Eukaryota</taxon>
        <taxon>Metazoa</taxon>
        <taxon>Spiralia</taxon>
        <taxon>Lophotrochozoa</taxon>
        <taxon>Mollusca</taxon>
        <taxon>Bivalvia</taxon>
        <taxon>Autobranchia</taxon>
        <taxon>Pteriomorphia</taxon>
        <taxon>Mytilida</taxon>
        <taxon>Mytiloidea</taxon>
        <taxon>Mytilidae</taxon>
        <taxon>Mytilinae</taxon>
        <taxon>Mytilus</taxon>
    </lineage>
</organism>
<protein>
    <recommendedName>
        <fullName evidence="2">KY-like immunoglobulin-like domain-containing protein</fullName>
    </recommendedName>
</protein>
<sequence>MGSGTSIDNKHDKNLPEDVEAQKQNGTVKSGSQKVAPDLGRLLATYQLVPTFERSDRHHCFIDSLENIDNLPAPVPPPTTKQQIFDVSKYSHVDDRALKAPKGLHKQPLSALVEYLINGYNDDLSKIRVIYRWITAQPIDQLNIPKREPSQSHTLFQLWRIKHRKGNYAQLVSLLCRFAQLPCIIIHGKLKGSTYDVGEHLDDEQHYGEWNAVLVDGYWRFINAYWGTCAEGGSDETQWECVDKGDEVKGDSLNKQLFYACDENYFLTEPDQMISTHFPTEPAWQLKKDVVTEEQFQTQAFLKDRFYNLQMKLEFPKICIVKSAGEEIELQFQLPEDRAINLDFQYLLFRLKSASSGNLPRYDRYVFLQRKKPDILHIRVRSPVKDIFRFELVGKDVTITEPGYDYDWVAVYKFDFTGSTATDVDAFPECPVIGWGPGRAAVECGMAPMSHFGGEILPANDGKLEIKFSTVNGQDWNKMDIKGQLIRGGSTPEEVSDHIVHRVENGDIIFNLTTPKKGEYAFKMYANEEGDREPKNVCNYLITSNQKQDNTPFPRNFSECLGAKEAFRAIGLKALTHESGYIETGEEELEIAFQKKGDIDLSLNLSGSLIHAEMAKRLISEEVIGDKITYKVRFPGNGNYGLRLMGNRGQGNEVMYEYVVNYKQKKQKPKPKEEKPIPEPEPAKEPIISKDVPNDLRKKIKRAIEDQNDVELEIAIEDLKSLGLPTAQKDIETAEIELGVMKTKRELNEATEVRDMALIKEAISKAKRGSYDKRLPTEMALAKAMLERLRNITKLMHAVLSLDQKTIAEIKGYQNPPPAVHRVMMATLLILGHWEEETEEWRNVQIALGKMGKDAIKRKIQELKIDDIPVDVALGARDLIRDFTLDQVRMVSAGGATFYVWVKGLTEEICQRNKEIIKDIRPRTSRRRRSTMMSEKSFYSERTMSYD</sequence>
<feature type="compositionally biased region" description="Polar residues" evidence="1">
    <location>
        <begin position="22"/>
        <end position="33"/>
    </location>
</feature>
<feature type="region of interest" description="Disordered" evidence="1">
    <location>
        <begin position="1"/>
        <end position="34"/>
    </location>
</feature>
<dbReference type="Proteomes" id="UP000507470">
    <property type="component" value="Unassembled WGS sequence"/>
</dbReference>
<dbReference type="InterPro" id="IPR038765">
    <property type="entry name" value="Papain-like_cys_pep_sf"/>
</dbReference>
<dbReference type="OrthoDB" id="6129702at2759"/>
<evidence type="ECO:0000256" key="1">
    <source>
        <dbReference type="SAM" id="MobiDB-lite"/>
    </source>
</evidence>
<feature type="domain" description="KY-like immunoglobulin-like" evidence="2">
    <location>
        <begin position="555"/>
        <end position="675"/>
    </location>
</feature>